<sequence length="124" mass="13561">MMRLSHSGSSGWGSGCGSSMVREPRRRALGDGRTSGPGPRQRPTRPPPGARPSGLAPAPLTREASRRRRRRGATAPLAHRVRPVPRHLSQPRPPIAHRALSDLGEHQSQRSWAPARPAGREERE</sequence>
<evidence type="ECO:0000256" key="1">
    <source>
        <dbReference type="SAM" id="MobiDB-lite"/>
    </source>
</evidence>
<accession>A0A8C8UJG9</accession>
<evidence type="ECO:0000313" key="3">
    <source>
        <dbReference type="Proteomes" id="UP000694547"/>
    </source>
</evidence>
<keyword evidence="3" id="KW-1185">Reference proteome</keyword>
<protein>
    <submittedName>
        <fullName evidence="2">Uncharacterized protein</fullName>
    </submittedName>
</protein>
<reference evidence="2" key="3">
    <citation type="submission" date="2025-09" db="UniProtKB">
        <authorList>
            <consortium name="Ensembl"/>
        </authorList>
    </citation>
    <scope>IDENTIFICATION</scope>
</reference>
<dbReference type="Ensembl" id="ENSPEMT00000039701.1">
    <property type="protein sequence ID" value="ENSPEMP00000031229.1"/>
    <property type="gene ID" value="ENSPEMG00000026283.1"/>
</dbReference>
<reference evidence="2 3" key="1">
    <citation type="submission" date="2018-10" db="EMBL/GenBank/DDBJ databases">
        <title>Improved assembly of the deer mouse Peromyscus maniculatus genome.</title>
        <authorList>
            <person name="Lassance J.-M."/>
            <person name="Hoekstra H.E."/>
        </authorList>
    </citation>
    <scope>NUCLEOTIDE SEQUENCE [LARGE SCALE GENOMIC DNA]</scope>
</reference>
<evidence type="ECO:0000313" key="2">
    <source>
        <dbReference type="Ensembl" id="ENSPEMP00000031229.1"/>
    </source>
</evidence>
<organism evidence="2 3">
    <name type="scientific">Peromyscus maniculatus bairdii</name>
    <name type="common">Prairie deer mouse</name>
    <dbReference type="NCBI Taxonomy" id="230844"/>
    <lineage>
        <taxon>Eukaryota</taxon>
        <taxon>Metazoa</taxon>
        <taxon>Chordata</taxon>
        <taxon>Craniata</taxon>
        <taxon>Vertebrata</taxon>
        <taxon>Euteleostomi</taxon>
        <taxon>Mammalia</taxon>
        <taxon>Eutheria</taxon>
        <taxon>Euarchontoglires</taxon>
        <taxon>Glires</taxon>
        <taxon>Rodentia</taxon>
        <taxon>Myomorpha</taxon>
        <taxon>Muroidea</taxon>
        <taxon>Cricetidae</taxon>
        <taxon>Neotominae</taxon>
        <taxon>Peromyscus</taxon>
    </lineage>
</organism>
<feature type="region of interest" description="Disordered" evidence="1">
    <location>
        <begin position="1"/>
        <end position="124"/>
    </location>
</feature>
<feature type="compositionally biased region" description="Low complexity" evidence="1">
    <location>
        <begin position="32"/>
        <end position="41"/>
    </location>
</feature>
<name>A0A8C8UJG9_PERMB</name>
<dbReference type="PROSITE" id="PS51257">
    <property type="entry name" value="PROKAR_LIPOPROTEIN"/>
    <property type="match status" value="1"/>
</dbReference>
<reference evidence="2" key="2">
    <citation type="submission" date="2025-08" db="UniProtKB">
        <authorList>
            <consortium name="Ensembl"/>
        </authorList>
    </citation>
    <scope>IDENTIFICATION</scope>
</reference>
<feature type="compositionally biased region" description="Basic and acidic residues" evidence="1">
    <location>
        <begin position="99"/>
        <end position="108"/>
    </location>
</feature>
<dbReference type="Proteomes" id="UP000694547">
    <property type="component" value="Chromosome 2"/>
</dbReference>
<dbReference type="GeneTree" id="ENSGT00900000143271"/>
<dbReference type="AlphaFoldDB" id="A0A8C8UJG9"/>
<proteinExistence type="predicted"/>